<dbReference type="RefSeq" id="WP_073091123.1">
    <property type="nucleotide sequence ID" value="NZ_FRBC01000021.1"/>
</dbReference>
<evidence type="ECO:0000313" key="1">
    <source>
        <dbReference type="EMBL" id="SHK86220.1"/>
    </source>
</evidence>
<dbReference type="EMBL" id="FRBC01000021">
    <property type="protein sequence ID" value="SHK86220.1"/>
    <property type="molecule type" value="Genomic_DNA"/>
</dbReference>
<evidence type="ECO:0000313" key="2">
    <source>
        <dbReference type="Proteomes" id="UP000184263"/>
    </source>
</evidence>
<proteinExistence type="predicted"/>
<name>A0A1M6VXK9_SELRU</name>
<protein>
    <submittedName>
        <fullName evidence="1">Uncharacterized protein</fullName>
    </submittedName>
</protein>
<accession>A0A1M6VXK9</accession>
<dbReference type="AlphaFoldDB" id="A0A1M6VXK9"/>
<sequence>MLERIERVARIKGVEGRAFERKEGYSEDKRNKQSFKNALNNELDKEARLANEAGIDAPGAYKLELSTHPTQSLFYKEYIDFRELENRINPVE</sequence>
<dbReference type="Proteomes" id="UP000184263">
    <property type="component" value="Unassembled WGS sequence"/>
</dbReference>
<dbReference type="OrthoDB" id="1666627at2"/>
<gene>
    <name evidence="1" type="ORF">SAMN05216582_12130</name>
</gene>
<organism evidence="1 2">
    <name type="scientific">Selenomonas ruminantium</name>
    <dbReference type="NCBI Taxonomy" id="971"/>
    <lineage>
        <taxon>Bacteria</taxon>
        <taxon>Bacillati</taxon>
        <taxon>Bacillota</taxon>
        <taxon>Negativicutes</taxon>
        <taxon>Selenomonadales</taxon>
        <taxon>Selenomonadaceae</taxon>
        <taxon>Selenomonas</taxon>
    </lineage>
</organism>
<reference evidence="1 2" key="1">
    <citation type="submission" date="2016-11" db="EMBL/GenBank/DDBJ databases">
        <authorList>
            <person name="Jaros S."/>
            <person name="Januszkiewicz K."/>
            <person name="Wedrychowicz H."/>
        </authorList>
    </citation>
    <scope>NUCLEOTIDE SEQUENCE [LARGE SCALE GENOMIC DNA]</scope>
    <source>
        <strain evidence="1 2">HD4</strain>
    </source>
</reference>